<comment type="caution">
    <text evidence="2">The sequence shown here is derived from an EMBL/GenBank/DDBJ whole genome shotgun (WGS) entry which is preliminary data.</text>
</comment>
<dbReference type="AlphaFoldDB" id="A0ABD3RE55"/>
<keyword evidence="3" id="KW-1185">Reference proteome</keyword>
<dbReference type="Pfam" id="PF21960">
    <property type="entry name" value="RCF1-5-like_lid"/>
    <property type="match status" value="1"/>
</dbReference>
<dbReference type="GO" id="GO:0006260">
    <property type="term" value="P:DNA replication"/>
    <property type="evidence" value="ECO:0007669"/>
    <property type="project" value="UniProtKB-KW"/>
</dbReference>
<organism evidence="2 3">
    <name type="scientific">Cyclostephanos tholiformis</name>
    <dbReference type="NCBI Taxonomy" id="382380"/>
    <lineage>
        <taxon>Eukaryota</taxon>
        <taxon>Sar</taxon>
        <taxon>Stramenopiles</taxon>
        <taxon>Ochrophyta</taxon>
        <taxon>Bacillariophyta</taxon>
        <taxon>Coscinodiscophyceae</taxon>
        <taxon>Thalassiosirophycidae</taxon>
        <taxon>Stephanodiscales</taxon>
        <taxon>Stephanodiscaceae</taxon>
        <taxon>Cyclostephanos</taxon>
    </lineage>
</organism>
<evidence type="ECO:0000256" key="1">
    <source>
        <dbReference type="ARBA" id="ARBA00022705"/>
    </source>
</evidence>
<keyword evidence="1" id="KW-0235">DNA replication</keyword>
<dbReference type="Pfam" id="PF22534">
    <property type="entry name" value="RFC_C"/>
    <property type="match status" value="1"/>
</dbReference>
<dbReference type="InterPro" id="IPR027417">
    <property type="entry name" value="P-loop_NTPase"/>
</dbReference>
<dbReference type="InterPro" id="IPR008921">
    <property type="entry name" value="DNA_pol3_clamp-load_cplx_C"/>
</dbReference>
<name>A0ABD3RE55_9STRA</name>
<dbReference type="FunFam" id="1.10.8.60:FF:000030">
    <property type="entry name" value="replication factor C subunit 3"/>
    <property type="match status" value="1"/>
</dbReference>
<dbReference type="Pfam" id="PF13177">
    <property type="entry name" value="DNA_pol3_delta2"/>
    <property type="match status" value="1"/>
</dbReference>
<dbReference type="Gene3D" id="1.20.272.10">
    <property type="match status" value="1"/>
</dbReference>
<evidence type="ECO:0000313" key="2">
    <source>
        <dbReference type="EMBL" id="KAL3811300.1"/>
    </source>
</evidence>
<gene>
    <name evidence="2" type="ORF">ACHAXA_007162</name>
</gene>
<dbReference type="Gene3D" id="1.10.8.60">
    <property type="match status" value="1"/>
</dbReference>
<dbReference type="InterPro" id="IPR050238">
    <property type="entry name" value="DNA_Rep/Repair_Clamp_Loader"/>
</dbReference>
<dbReference type="PANTHER" id="PTHR11669:SF1">
    <property type="entry name" value="REPLICATION FACTOR C SUBUNIT 3"/>
    <property type="match status" value="1"/>
</dbReference>
<evidence type="ECO:0000313" key="3">
    <source>
        <dbReference type="Proteomes" id="UP001530377"/>
    </source>
</evidence>
<dbReference type="EMBL" id="JALLPB020000269">
    <property type="protein sequence ID" value="KAL3811300.1"/>
    <property type="molecule type" value="Genomic_DNA"/>
</dbReference>
<sequence length="409" mass="45986">MLPIIKKMLWVDKHRPTRLQQLSYHGKLTQCLSSLASEPGGLPHLLFYGPPGSGKKTRIMSLLRQVFGPGTERLRLDKRTFTTPTKRTVEINMISSNYHIEMAPGDAGLNDRYVIQDVIKEMAQSKNIATLRRRGGIFASAAASSSNEKNEEENIAKNKGKACYKVVVLVEVDKLTRQAQAALRRTMEKYSSSCRLILCCSNPSKVIDPVRSRCLGIRIAAPSHDEICAVLKTVSRKENITLADELAINIARASNRNLRRALLMLESCHVTSRDDSPRELKASMSIPHTDWERYIAQLAAGIVNEQSPNSLIAAREKLYELLINCIPAQVILKTLVMDLLPTLDDSIKGQVVQWAAFYEHRIALGSKEIFHLEAFIAKFMAIYKKYLNFPPPLLAFLSFMSQSSLHRLR</sequence>
<dbReference type="PANTHER" id="PTHR11669">
    <property type="entry name" value="REPLICATION FACTOR C / DNA POLYMERASE III GAMMA-TAU SUBUNIT"/>
    <property type="match status" value="1"/>
</dbReference>
<dbReference type="Gene3D" id="3.40.50.300">
    <property type="entry name" value="P-loop containing nucleotide triphosphate hydrolases"/>
    <property type="match status" value="1"/>
</dbReference>
<protein>
    <recommendedName>
        <fullName evidence="4">Replication factor C subunit 3</fullName>
    </recommendedName>
</protein>
<evidence type="ECO:0008006" key="4">
    <source>
        <dbReference type="Google" id="ProtNLM"/>
    </source>
</evidence>
<dbReference type="Proteomes" id="UP001530377">
    <property type="component" value="Unassembled WGS sequence"/>
</dbReference>
<proteinExistence type="predicted"/>
<reference evidence="2 3" key="1">
    <citation type="submission" date="2024-10" db="EMBL/GenBank/DDBJ databases">
        <title>Updated reference genomes for cyclostephanoid diatoms.</title>
        <authorList>
            <person name="Roberts W.R."/>
            <person name="Alverson A.J."/>
        </authorList>
    </citation>
    <scope>NUCLEOTIDE SEQUENCE [LARGE SCALE GENOMIC DNA]</scope>
    <source>
        <strain evidence="2 3">AJA228-03</strain>
    </source>
</reference>
<accession>A0ABD3RE55</accession>
<dbReference type="FunFam" id="1.20.272.10:FF:000002">
    <property type="entry name" value="Replication factor C subunit 3"/>
    <property type="match status" value="1"/>
</dbReference>
<dbReference type="SUPFAM" id="SSF52540">
    <property type="entry name" value="P-loop containing nucleoside triphosphate hydrolases"/>
    <property type="match status" value="1"/>
</dbReference>
<dbReference type="SUPFAM" id="SSF48019">
    <property type="entry name" value="post-AAA+ oligomerization domain-like"/>
    <property type="match status" value="1"/>
</dbReference>